<dbReference type="EMBL" id="CAWUPB010001157">
    <property type="protein sequence ID" value="CAK7339298.1"/>
    <property type="molecule type" value="Genomic_DNA"/>
</dbReference>
<evidence type="ECO:0000313" key="3">
    <source>
        <dbReference type="Proteomes" id="UP001314170"/>
    </source>
</evidence>
<name>A0AAV1RV10_9ROSI</name>
<proteinExistence type="predicted"/>
<dbReference type="Proteomes" id="UP001314170">
    <property type="component" value="Unassembled WGS sequence"/>
</dbReference>
<organism evidence="2 3">
    <name type="scientific">Dovyalis caffra</name>
    <dbReference type="NCBI Taxonomy" id="77055"/>
    <lineage>
        <taxon>Eukaryota</taxon>
        <taxon>Viridiplantae</taxon>
        <taxon>Streptophyta</taxon>
        <taxon>Embryophyta</taxon>
        <taxon>Tracheophyta</taxon>
        <taxon>Spermatophyta</taxon>
        <taxon>Magnoliopsida</taxon>
        <taxon>eudicotyledons</taxon>
        <taxon>Gunneridae</taxon>
        <taxon>Pentapetalae</taxon>
        <taxon>rosids</taxon>
        <taxon>fabids</taxon>
        <taxon>Malpighiales</taxon>
        <taxon>Salicaceae</taxon>
        <taxon>Flacourtieae</taxon>
        <taxon>Dovyalis</taxon>
    </lineage>
</organism>
<protein>
    <submittedName>
        <fullName evidence="2">Uncharacterized protein</fullName>
    </submittedName>
</protein>
<sequence length="75" mass="8917">MKPETICPNFHLPRGKQDREDVIGEPDDVNSKHEYRQSERILLTLGQKFIPSMFERIKVTKAFRTREAWSIIMKE</sequence>
<gene>
    <name evidence="2" type="ORF">DCAF_LOCUS14349</name>
</gene>
<feature type="region of interest" description="Disordered" evidence="1">
    <location>
        <begin position="1"/>
        <end position="30"/>
    </location>
</feature>
<comment type="caution">
    <text evidence="2">The sequence shown here is derived from an EMBL/GenBank/DDBJ whole genome shotgun (WGS) entry which is preliminary data.</text>
</comment>
<reference evidence="2 3" key="1">
    <citation type="submission" date="2024-01" db="EMBL/GenBank/DDBJ databases">
        <authorList>
            <person name="Waweru B."/>
        </authorList>
    </citation>
    <scope>NUCLEOTIDE SEQUENCE [LARGE SCALE GENOMIC DNA]</scope>
</reference>
<evidence type="ECO:0000313" key="2">
    <source>
        <dbReference type="EMBL" id="CAK7339298.1"/>
    </source>
</evidence>
<keyword evidence="3" id="KW-1185">Reference proteome</keyword>
<accession>A0AAV1RV10</accession>
<dbReference type="AlphaFoldDB" id="A0AAV1RV10"/>
<evidence type="ECO:0000256" key="1">
    <source>
        <dbReference type="SAM" id="MobiDB-lite"/>
    </source>
</evidence>